<evidence type="ECO:0000313" key="9">
    <source>
        <dbReference type="EnsemblMetazoa" id="CapteP191093"/>
    </source>
</evidence>
<evidence type="ECO:0000256" key="6">
    <source>
        <dbReference type="SAM" id="Phobius"/>
    </source>
</evidence>
<evidence type="ECO:0000259" key="7">
    <source>
        <dbReference type="PROSITE" id="PS50002"/>
    </source>
</evidence>
<dbReference type="STRING" id="283909.R7UK74"/>
<reference evidence="9" key="3">
    <citation type="submission" date="2015-06" db="UniProtKB">
        <authorList>
            <consortium name="EnsemblMetazoa"/>
        </authorList>
    </citation>
    <scope>IDENTIFICATION</scope>
</reference>
<dbReference type="PANTHER" id="PTHR23169">
    <property type="entry name" value="ENVOPLAKIN"/>
    <property type="match status" value="1"/>
</dbReference>
<dbReference type="OrthoDB" id="18740at2759"/>
<feature type="transmembrane region" description="Helical" evidence="6">
    <location>
        <begin position="6"/>
        <end position="28"/>
    </location>
</feature>
<dbReference type="SUPFAM" id="SSF50044">
    <property type="entry name" value="SH3-domain"/>
    <property type="match status" value="1"/>
</dbReference>
<dbReference type="InterPro" id="IPR001452">
    <property type="entry name" value="SH3_domain"/>
</dbReference>
<dbReference type="Gene3D" id="3.90.1290.10">
    <property type="entry name" value="Plakin repeat"/>
    <property type="match status" value="2"/>
</dbReference>
<dbReference type="Gene3D" id="2.30.30.40">
    <property type="entry name" value="SH3 Domains"/>
    <property type="match status" value="1"/>
</dbReference>
<evidence type="ECO:0000313" key="8">
    <source>
        <dbReference type="EMBL" id="ELU06493.1"/>
    </source>
</evidence>
<gene>
    <name evidence="8" type="ORF">CAPTEDRAFT_191093</name>
</gene>
<name>R7UK74_CAPTE</name>
<dbReference type="SUPFAM" id="SSF75399">
    <property type="entry name" value="Plakin repeat"/>
    <property type="match status" value="1"/>
</dbReference>
<keyword evidence="3" id="KW-0677">Repeat</keyword>
<dbReference type="SMART" id="SM00250">
    <property type="entry name" value="PLEC"/>
    <property type="match status" value="2"/>
</dbReference>
<evidence type="ECO:0000256" key="4">
    <source>
        <dbReference type="PROSITE-ProRule" id="PRU00192"/>
    </source>
</evidence>
<keyword evidence="1 4" id="KW-0728">SH3 domain</keyword>
<keyword evidence="6" id="KW-0812">Transmembrane</keyword>
<dbReference type="AlphaFoldDB" id="R7UK74"/>
<evidence type="ECO:0000256" key="1">
    <source>
        <dbReference type="ARBA" id="ARBA00022443"/>
    </source>
</evidence>
<evidence type="ECO:0000313" key="10">
    <source>
        <dbReference type="Proteomes" id="UP000014760"/>
    </source>
</evidence>
<keyword evidence="2" id="KW-0597">Phosphoprotein</keyword>
<dbReference type="Pfam" id="PF17902">
    <property type="entry name" value="SH3_10"/>
    <property type="match status" value="1"/>
</dbReference>
<dbReference type="Proteomes" id="UP000014760">
    <property type="component" value="Unassembled WGS sequence"/>
</dbReference>
<accession>R7UK74</accession>
<dbReference type="SUPFAM" id="SSF46966">
    <property type="entry name" value="Spectrin repeat"/>
    <property type="match status" value="1"/>
</dbReference>
<reference evidence="10" key="1">
    <citation type="submission" date="2012-12" db="EMBL/GenBank/DDBJ databases">
        <authorList>
            <person name="Hellsten U."/>
            <person name="Grimwood J."/>
            <person name="Chapman J.A."/>
            <person name="Shapiro H."/>
            <person name="Aerts A."/>
            <person name="Otillar R.P."/>
            <person name="Terry A.Y."/>
            <person name="Boore J.L."/>
            <person name="Simakov O."/>
            <person name="Marletaz F."/>
            <person name="Cho S.-J."/>
            <person name="Edsinger-Gonzales E."/>
            <person name="Havlak P."/>
            <person name="Kuo D.-H."/>
            <person name="Larsson T."/>
            <person name="Lv J."/>
            <person name="Arendt D."/>
            <person name="Savage R."/>
            <person name="Osoegawa K."/>
            <person name="de Jong P."/>
            <person name="Lindberg D.R."/>
            <person name="Seaver E.C."/>
            <person name="Weisblat D.A."/>
            <person name="Putnam N.H."/>
            <person name="Grigoriev I.V."/>
            <person name="Rokhsar D.S."/>
        </authorList>
    </citation>
    <scope>NUCLEOTIDE SEQUENCE</scope>
    <source>
        <strain evidence="10">I ESC-2004</strain>
    </source>
</reference>
<dbReference type="InterPro" id="IPR036028">
    <property type="entry name" value="SH3-like_dom_sf"/>
</dbReference>
<protein>
    <recommendedName>
        <fullName evidence="7">SH3 domain-containing protein</fullName>
    </recommendedName>
</protein>
<proteinExistence type="predicted"/>
<sequence>MGDDCHGYGLAILLTSGVTCALLVCDLATRYLLRKKEEEEGEEVLVQTQQAAAAPQIAAFGFDPITTEDKELLLGKSEVIISEQAFNKCSEGNTPGVWVWTLPPKIKAKGRKICGYDVNRSFRNVRGPWWAQSLKWDSEQHLARNGIEQLRPEYEGKFLSEIQSEGREARLAGYDVVCMDDITEEQLPLLLIRTLTDKIGFKLKSLEDAVAARDERIAELEKKKDSASKLSTRPKFPPIEDDEGSEVSRTPSGLSYHLNDLVEALRSNVDLTVCEEDLPAELAEKLREIISLKNNCNDISCEFDQLSAHLVRPNSRDNDAEEQQEKEDNFSLTEYQKRNNALKSRWNTVRRLFFCADVHLRNATNYQQFYHEVKEVQHNLRDLHASEKAENDAGKNIKSGEDFEKAVDEYQSLLDTILMWQNIVAELTDKSHAIVPVHKRTEILETPIPVSALCNFKRDDFMVTEGESLVLINNEDQNAWIVRNSEGDEGALPAVCCLIAPPDVAAINTASKLKLNFSALAITTETHLRKTLLQIVREMLKKMIDNKEDYFEVLKTGQKEKIVDLLTQLRGWMEMETTEQTIEEKRTLVDYLDQLDKIITDSSVKGLEYEHLETEVVHVLIKILDLLGIQEDLHQKQKKFRSMSWNNVQEDSLSFDSEWDTLDELDGLQHEKGLGISVQKSTTEVGESSSITSAKGEVRQTFSIKAVMDLRDDSEISMDEAIGNDIASFGGSPVDLSHIVFPCSLLSKMLLGLVFDFNIFSTDMESYVDLEYDIKFTGYGLNGYIMVCVFPARGIINQERGVYKNLLNGEEYPMPVAMNAGFIIVESTQTKKSKEETQAVGVVTVKITRETRPYNITTVLDAETNEHVAVSEAVEKGIFNPQTGKWVNTTNKLEVNAQDAIDMGYLAVEYSADSEEDADGPEVIERTFAIYGVMDRASDKRIPFKDAIDKGIIDENAGMYFDTVAKEKINITEAMGKGWVRARVVTDPSEIEEFMSKRLSGSTDSLNSDTSK</sequence>
<dbReference type="EMBL" id="KB300602">
    <property type="protein sequence ID" value="ELU06493.1"/>
    <property type="molecule type" value="Genomic_DNA"/>
</dbReference>
<dbReference type="Gene3D" id="1.20.58.60">
    <property type="match status" value="1"/>
</dbReference>
<feature type="region of interest" description="Disordered" evidence="5">
    <location>
        <begin position="223"/>
        <end position="251"/>
    </location>
</feature>
<dbReference type="InterPro" id="IPR035915">
    <property type="entry name" value="Plakin_repeat_sf"/>
</dbReference>
<organism evidence="8">
    <name type="scientific">Capitella teleta</name>
    <name type="common">Polychaete worm</name>
    <dbReference type="NCBI Taxonomy" id="283909"/>
    <lineage>
        <taxon>Eukaryota</taxon>
        <taxon>Metazoa</taxon>
        <taxon>Spiralia</taxon>
        <taxon>Lophotrochozoa</taxon>
        <taxon>Annelida</taxon>
        <taxon>Polychaeta</taxon>
        <taxon>Sedentaria</taxon>
        <taxon>Scolecida</taxon>
        <taxon>Capitellidae</taxon>
        <taxon>Capitella</taxon>
    </lineage>
</organism>
<evidence type="ECO:0000256" key="2">
    <source>
        <dbReference type="ARBA" id="ARBA00022553"/>
    </source>
</evidence>
<dbReference type="EMBL" id="AMQN01007401">
    <property type="status" value="NOT_ANNOTATED_CDS"/>
    <property type="molecule type" value="Genomic_DNA"/>
</dbReference>
<evidence type="ECO:0000256" key="5">
    <source>
        <dbReference type="SAM" id="MobiDB-lite"/>
    </source>
</evidence>
<keyword evidence="10" id="KW-1185">Reference proteome</keyword>
<reference evidence="8 10" key="2">
    <citation type="journal article" date="2013" name="Nature">
        <title>Insights into bilaterian evolution from three spiralian genomes.</title>
        <authorList>
            <person name="Simakov O."/>
            <person name="Marletaz F."/>
            <person name="Cho S.J."/>
            <person name="Edsinger-Gonzales E."/>
            <person name="Havlak P."/>
            <person name="Hellsten U."/>
            <person name="Kuo D.H."/>
            <person name="Larsson T."/>
            <person name="Lv J."/>
            <person name="Arendt D."/>
            <person name="Savage R."/>
            <person name="Osoegawa K."/>
            <person name="de Jong P."/>
            <person name="Grimwood J."/>
            <person name="Chapman J.A."/>
            <person name="Shapiro H."/>
            <person name="Aerts A."/>
            <person name="Otillar R.P."/>
            <person name="Terry A.Y."/>
            <person name="Boore J.L."/>
            <person name="Grigoriev I.V."/>
            <person name="Lindberg D.R."/>
            <person name="Seaver E.C."/>
            <person name="Weisblat D.A."/>
            <person name="Putnam N.H."/>
            <person name="Rokhsar D.S."/>
        </authorList>
    </citation>
    <scope>NUCLEOTIDE SEQUENCE</scope>
    <source>
        <strain evidence="8 10">I ESC-2004</strain>
    </source>
</reference>
<dbReference type="EnsemblMetazoa" id="CapteT191093">
    <property type="protein sequence ID" value="CapteP191093"/>
    <property type="gene ID" value="CapteG191093"/>
</dbReference>
<dbReference type="InterPro" id="IPR041615">
    <property type="entry name" value="Desmoplakin_SH3"/>
</dbReference>
<dbReference type="InterPro" id="IPR043197">
    <property type="entry name" value="Plakin"/>
</dbReference>
<feature type="domain" description="SH3" evidence="7">
    <location>
        <begin position="445"/>
        <end position="502"/>
    </location>
</feature>
<keyword evidence="6" id="KW-1133">Transmembrane helix</keyword>
<dbReference type="GO" id="GO:0045104">
    <property type="term" value="P:intermediate filament cytoskeleton organization"/>
    <property type="evidence" value="ECO:0007669"/>
    <property type="project" value="InterPro"/>
</dbReference>
<dbReference type="HOGENOM" id="CLU_297576_0_0_1"/>
<dbReference type="GO" id="GO:0005856">
    <property type="term" value="C:cytoskeleton"/>
    <property type="evidence" value="ECO:0007669"/>
    <property type="project" value="InterPro"/>
</dbReference>
<keyword evidence="6" id="KW-0472">Membrane</keyword>
<dbReference type="PROSITE" id="PS50002">
    <property type="entry name" value="SH3"/>
    <property type="match status" value="1"/>
</dbReference>
<dbReference type="InterPro" id="IPR001101">
    <property type="entry name" value="Plectin_repeat"/>
</dbReference>
<evidence type="ECO:0000256" key="3">
    <source>
        <dbReference type="ARBA" id="ARBA00022737"/>
    </source>
</evidence>